<dbReference type="EMBL" id="VRLW01000001">
    <property type="protein sequence ID" value="KAA1261139.1"/>
    <property type="molecule type" value="Genomic_DNA"/>
</dbReference>
<dbReference type="AlphaFoldDB" id="A0A5B1CMX5"/>
<sequence>MNTIQQRLGFCPGPWSAEPPKPGASSDSIRITRGATVVASVGPPGDASSTDVSVRRGDEFSA</sequence>
<accession>A0A5B1CMX5</accession>
<gene>
    <name evidence="2" type="ORF">LF1_36830</name>
</gene>
<evidence type="ECO:0000256" key="1">
    <source>
        <dbReference type="SAM" id="MobiDB-lite"/>
    </source>
</evidence>
<dbReference type="Proteomes" id="UP000322699">
    <property type="component" value="Unassembled WGS sequence"/>
</dbReference>
<evidence type="ECO:0000313" key="3">
    <source>
        <dbReference type="Proteomes" id="UP000322699"/>
    </source>
</evidence>
<evidence type="ECO:0000313" key="2">
    <source>
        <dbReference type="EMBL" id="KAA1261139.1"/>
    </source>
</evidence>
<protein>
    <submittedName>
        <fullName evidence="2">Uncharacterized protein</fullName>
    </submittedName>
</protein>
<comment type="caution">
    <text evidence="2">The sequence shown here is derived from an EMBL/GenBank/DDBJ whole genome shotgun (WGS) entry which is preliminary data.</text>
</comment>
<keyword evidence="3" id="KW-1185">Reference proteome</keyword>
<feature type="compositionally biased region" description="Basic and acidic residues" evidence="1">
    <location>
        <begin position="53"/>
        <end position="62"/>
    </location>
</feature>
<proteinExistence type="predicted"/>
<name>A0A5B1CMX5_9BACT</name>
<feature type="region of interest" description="Disordered" evidence="1">
    <location>
        <begin position="1"/>
        <end position="62"/>
    </location>
</feature>
<organism evidence="2 3">
    <name type="scientific">Rubripirellula obstinata</name>
    <dbReference type="NCBI Taxonomy" id="406547"/>
    <lineage>
        <taxon>Bacteria</taxon>
        <taxon>Pseudomonadati</taxon>
        <taxon>Planctomycetota</taxon>
        <taxon>Planctomycetia</taxon>
        <taxon>Pirellulales</taxon>
        <taxon>Pirellulaceae</taxon>
        <taxon>Rubripirellula</taxon>
    </lineage>
</organism>
<reference evidence="2 3" key="1">
    <citation type="submission" date="2019-08" db="EMBL/GenBank/DDBJ databases">
        <title>Deep-cultivation of Planctomycetes and their phenomic and genomic characterization uncovers novel biology.</title>
        <authorList>
            <person name="Wiegand S."/>
            <person name="Jogler M."/>
            <person name="Boedeker C."/>
            <person name="Pinto D."/>
            <person name="Vollmers J."/>
            <person name="Rivas-Marin E."/>
            <person name="Kohn T."/>
            <person name="Peeters S.H."/>
            <person name="Heuer A."/>
            <person name="Rast P."/>
            <person name="Oberbeckmann S."/>
            <person name="Bunk B."/>
            <person name="Jeske O."/>
            <person name="Meyerdierks A."/>
            <person name="Storesund J.E."/>
            <person name="Kallscheuer N."/>
            <person name="Luecker S."/>
            <person name="Lage O.M."/>
            <person name="Pohl T."/>
            <person name="Merkel B.J."/>
            <person name="Hornburger P."/>
            <person name="Mueller R.-W."/>
            <person name="Bruemmer F."/>
            <person name="Labrenz M."/>
            <person name="Spormann A.M."/>
            <person name="Op Den Camp H."/>
            <person name="Overmann J."/>
            <person name="Amann R."/>
            <person name="Jetten M.S.M."/>
            <person name="Mascher T."/>
            <person name="Medema M.H."/>
            <person name="Devos D.P."/>
            <person name="Kaster A.-K."/>
            <person name="Ovreas L."/>
            <person name="Rohde M."/>
            <person name="Galperin M.Y."/>
            <person name="Jogler C."/>
        </authorList>
    </citation>
    <scope>NUCLEOTIDE SEQUENCE [LARGE SCALE GENOMIC DNA]</scope>
    <source>
        <strain evidence="2 3">LF1</strain>
    </source>
</reference>